<keyword evidence="1 4" id="KW-0808">Transferase</keyword>
<evidence type="ECO:0000256" key="2">
    <source>
        <dbReference type="ARBA" id="ARBA00022737"/>
    </source>
</evidence>
<dbReference type="EC" id="2.3.1.30" evidence="4"/>
<dbReference type="InterPro" id="IPR005881">
    <property type="entry name" value="Ser_O-AcTrfase"/>
</dbReference>
<dbReference type="InterPro" id="IPR011004">
    <property type="entry name" value="Trimer_LpxA-like_sf"/>
</dbReference>
<evidence type="ECO:0000313" key="6">
    <source>
        <dbReference type="Proteomes" id="UP000233742"/>
    </source>
</evidence>
<dbReference type="PIRSF" id="PIRSF000441">
    <property type="entry name" value="CysE"/>
    <property type="match status" value="1"/>
</dbReference>
<evidence type="ECO:0000313" key="5">
    <source>
        <dbReference type="EMBL" id="AUH35544.1"/>
    </source>
</evidence>
<name>A0A2K9F1V7_9RHOB</name>
<evidence type="ECO:0000256" key="4">
    <source>
        <dbReference type="PIRNR" id="PIRNR000441"/>
    </source>
</evidence>
<protein>
    <recommendedName>
        <fullName evidence="4">Serine acetyltransferase</fullName>
        <ecNumber evidence="4">2.3.1.30</ecNumber>
    </recommendedName>
</protein>
<dbReference type="KEGG" id="paro:CUV01_17190"/>
<dbReference type="SUPFAM" id="SSF51161">
    <property type="entry name" value="Trimeric LpxA-like enzymes"/>
    <property type="match status" value="1"/>
</dbReference>
<keyword evidence="6" id="KW-1185">Reference proteome</keyword>
<dbReference type="PROSITE" id="PS00101">
    <property type="entry name" value="HEXAPEP_TRANSFERASES"/>
    <property type="match status" value="1"/>
</dbReference>
<dbReference type="OrthoDB" id="7545269at2"/>
<dbReference type="EMBL" id="CP025408">
    <property type="protein sequence ID" value="AUH35544.1"/>
    <property type="molecule type" value="Genomic_DNA"/>
</dbReference>
<dbReference type="GO" id="GO:0005737">
    <property type="term" value="C:cytoplasm"/>
    <property type="evidence" value="ECO:0007669"/>
    <property type="project" value="InterPro"/>
</dbReference>
<dbReference type="InterPro" id="IPR018357">
    <property type="entry name" value="Hexapep_transf_CS"/>
</dbReference>
<gene>
    <name evidence="5" type="ORF">CUV01_17190</name>
</gene>
<dbReference type="Proteomes" id="UP000233742">
    <property type="component" value="Chromosome"/>
</dbReference>
<reference evidence="5 6" key="1">
    <citation type="submission" date="2017-12" db="EMBL/GenBank/DDBJ databases">
        <authorList>
            <person name="Hurst M.R.H."/>
        </authorList>
    </citation>
    <scope>NUCLEOTIDE SEQUENCE [LARGE SCALE GENOMIC DNA]</scope>
    <source>
        <strain evidence="5 6">BM15</strain>
    </source>
</reference>
<comment type="similarity">
    <text evidence="4">Belongs to the transferase hexapeptide repeat family.</text>
</comment>
<dbReference type="CDD" id="cd03354">
    <property type="entry name" value="LbH_SAT"/>
    <property type="match status" value="1"/>
</dbReference>
<keyword evidence="2" id="KW-0677">Repeat</keyword>
<dbReference type="GO" id="GO:0009001">
    <property type="term" value="F:serine O-acetyltransferase activity"/>
    <property type="evidence" value="ECO:0007669"/>
    <property type="project" value="UniProtKB-EC"/>
</dbReference>
<dbReference type="InterPro" id="IPR045304">
    <property type="entry name" value="LbH_SAT"/>
</dbReference>
<dbReference type="Gene3D" id="2.160.10.10">
    <property type="entry name" value="Hexapeptide repeat proteins"/>
    <property type="match status" value="1"/>
</dbReference>
<dbReference type="PANTHER" id="PTHR42811">
    <property type="entry name" value="SERINE ACETYLTRANSFERASE"/>
    <property type="match status" value="1"/>
</dbReference>
<accession>A0A2K9F1V7</accession>
<dbReference type="AlphaFoldDB" id="A0A2K9F1V7"/>
<dbReference type="RefSeq" id="WP_101462196.1">
    <property type="nucleotide sequence ID" value="NZ_CP025408.1"/>
</dbReference>
<proteinExistence type="inferred from homology"/>
<sequence length="191" mass="20910">MTDTHAPRAYTSARDPDPERERITRFWDPGRKLLRALRRYQHWHARQGVIAGFMRRYWVLVHRYWSVICQCDIPVITPIGRGLVLHHPNGVVMHPAAVIGPNCMIFNQVTIGSGRTNDEGRNVPLIGGHVDIAAGARIVGGVTIGDHAVIGLNAVVLDDVPPGGVAVGVPARVIRIEPPPIEETPIEENGA</sequence>
<organism evidence="5 6">
    <name type="scientific">Paracoccus tegillarcae</name>
    <dbReference type="NCBI Taxonomy" id="1529068"/>
    <lineage>
        <taxon>Bacteria</taxon>
        <taxon>Pseudomonadati</taxon>
        <taxon>Pseudomonadota</taxon>
        <taxon>Alphaproteobacteria</taxon>
        <taxon>Rhodobacterales</taxon>
        <taxon>Paracoccaceae</taxon>
        <taxon>Paracoccus</taxon>
    </lineage>
</organism>
<keyword evidence="3 4" id="KW-0012">Acyltransferase</keyword>
<comment type="catalytic activity">
    <reaction evidence="4">
        <text>L-serine + acetyl-CoA = O-acetyl-L-serine + CoA</text>
        <dbReference type="Rhea" id="RHEA:24560"/>
        <dbReference type="ChEBI" id="CHEBI:33384"/>
        <dbReference type="ChEBI" id="CHEBI:57287"/>
        <dbReference type="ChEBI" id="CHEBI:57288"/>
        <dbReference type="ChEBI" id="CHEBI:58340"/>
        <dbReference type="EC" id="2.3.1.30"/>
    </reaction>
</comment>
<evidence type="ECO:0000256" key="1">
    <source>
        <dbReference type="ARBA" id="ARBA00022679"/>
    </source>
</evidence>
<dbReference type="GO" id="GO:0006535">
    <property type="term" value="P:cysteine biosynthetic process from serine"/>
    <property type="evidence" value="ECO:0007669"/>
    <property type="project" value="InterPro"/>
</dbReference>
<evidence type="ECO:0000256" key="3">
    <source>
        <dbReference type="ARBA" id="ARBA00023315"/>
    </source>
</evidence>